<evidence type="ECO:0000256" key="1">
    <source>
        <dbReference type="ARBA" id="ARBA00001947"/>
    </source>
</evidence>
<dbReference type="Gene3D" id="3.30.830.10">
    <property type="entry name" value="Metalloenzyme, LuxS/M16 peptidase-like"/>
    <property type="match status" value="4"/>
</dbReference>
<dbReference type="InterPro" id="IPR007863">
    <property type="entry name" value="Peptidase_M16_C"/>
</dbReference>
<evidence type="ECO:0000256" key="2">
    <source>
        <dbReference type="ARBA" id="ARBA00007261"/>
    </source>
</evidence>
<dbReference type="Pfam" id="PF05193">
    <property type="entry name" value="Peptidase_M16_C"/>
    <property type="match status" value="2"/>
</dbReference>
<dbReference type="InterPro" id="IPR001431">
    <property type="entry name" value="Pept_M16_Zn_BS"/>
</dbReference>
<dbReference type="Proteomes" id="UP000178485">
    <property type="component" value="Chromosome i"/>
</dbReference>
<evidence type="ECO:0000256" key="9">
    <source>
        <dbReference type="SAM" id="SignalP"/>
    </source>
</evidence>
<dbReference type="InterPro" id="IPR011249">
    <property type="entry name" value="Metalloenz_LuxS/M16"/>
</dbReference>
<dbReference type="PROSITE" id="PS00143">
    <property type="entry name" value="INSULINASE"/>
    <property type="match status" value="1"/>
</dbReference>
<feature type="domain" description="Peptidase M16 N-terminal" evidence="10">
    <location>
        <begin position="53"/>
        <end position="164"/>
    </location>
</feature>
<name>A0A1G4G4K0_9BACT</name>
<dbReference type="RefSeq" id="WP_071136131.1">
    <property type="nucleotide sequence ID" value="NZ_LT608328.1"/>
</dbReference>
<proteinExistence type="inferred from homology"/>
<dbReference type="GO" id="GO:0046872">
    <property type="term" value="F:metal ion binding"/>
    <property type="evidence" value="ECO:0007669"/>
    <property type="project" value="UniProtKB-KW"/>
</dbReference>
<dbReference type="SUPFAM" id="SSF63411">
    <property type="entry name" value="LuxS/MPP-like metallohydrolase"/>
    <property type="match status" value="4"/>
</dbReference>
<gene>
    <name evidence="12" type="primary">pqqL</name>
    <name evidence="12" type="ORF">ING2E5A_0624</name>
</gene>
<dbReference type="EMBL" id="LT608328">
    <property type="protein sequence ID" value="SCM55896.1"/>
    <property type="molecule type" value="Genomic_DNA"/>
</dbReference>
<organism evidence="12 13">
    <name type="scientific">Petrimonas mucosa</name>
    <dbReference type="NCBI Taxonomy" id="1642646"/>
    <lineage>
        <taxon>Bacteria</taxon>
        <taxon>Pseudomonadati</taxon>
        <taxon>Bacteroidota</taxon>
        <taxon>Bacteroidia</taxon>
        <taxon>Bacteroidales</taxon>
        <taxon>Dysgonomonadaceae</taxon>
        <taxon>Petrimonas</taxon>
    </lineage>
</organism>
<keyword evidence="3 12" id="KW-0645">Protease</keyword>
<feature type="domain" description="Peptidase M16 C-terminal" evidence="11">
    <location>
        <begin position="685"/>
        <end position="864"/>
    </location>
</feature>
<evidence type="ECO:0000259" key="10">
    <source>
        <dbReference type="Pfam" id="PF00675"/>
    </source>
</evidence>
<feature type="chain" id="PRO_5009603788" evidence="9">
    <location>
        <begin position="19"/>
        <end position="932"/>
    </location>
</feature>
<dbReference type="PANTHER" id="PTHR43690:SF34">
    <property type="entry name" value="ZINC PROTEASE PQQL-LIKE"/>
    <property type="match status" value="1"/>
</dbReference>
<evidence type="ECO:0000256" key="5">
    <source>
        <dbReference type="ARBA" id="ARBA00022801"/>
    </source>
</evidence>
<protein>
    <submittedName>
        <fullName evidence="12">Putative zinc protease PqqL</fullName>
        <ecNumber evidence="12">3.4.24.-</ecNumber>
    </submittedName>
</protein>
<dbReference type="AlphaFoldDB" id="A0A1G4G4K0"/>
<evidence type="ECO:0000259" key="11">
    <source>
        <dbReference type="Pfam" id="PF05193"/>
    </source>
</evidence>
<evidence type="ECO:0000256" key="6">
    <source>
        <dbReference type="ARBA" id="ARBA00022833"/>
    </source>
</evidence>
<evidence type="ECO:0000313" key="12">
    <source>
        <dbReference type="EMBL" id="SCM55896.1"/>
    </source>
</evidence>
<dbReference type="KEGG" id="pmuc:ING2E5A_0624"/>
<dbReference type="InterPro" id="IPR050626">
    <property type="entry name" value="Peptidase_M16"/>
</dbReference>
<dbReference type="EC" id="3.4.24.-" evidence="12"/>
<keyword evidence="5 12" id="KW-0378">Hydrolase</keyword>
<reference evidence="12 13" key="1">
    <citation type="submission" date="2016-08" db="EMBL/GenBank/DDBJ databases">
        <authorList>
            <person name="Seilhamer J.J."/>
        </authorList>
    </citation>
    <scope>NUCLEOTIDE SEQUENCE [LARGE SCALE GENOMIC DNA]</scope>
    <source>
        <strain evidence="12">ING2-E5A</strain>
    </source>
</reference>
<keyword evidence="4" id="KW-0479">Metal-binding</keyword>
<dbReference type="GO" id="GO:0004222">
    <property type="term" value="F:metalloendopeptidase activity"/>
    <property type="evidence" value="ECO:0007669"/>
    <property type="project" value="InterPro"/>
</dbReference>
<evidence type="ECO:0000256" key="3">
    <source>
        <dbReference type="ARBA" id="ARBA00022670"/>
    </source>
</evidence>
<dbReference type="GO" id="GO:0006508">
    <property type="term" value="P:proteolysis"/>
    <property type="evidence" value="ECO:0007669"/>
    <property type="project" value="UniProtKB-KW"/>
</dbReference>
<comment type="similarity">
    <text evidence="2 8">Belongs to the peptidase M16 family.</text>
</comment>
<dbReference type="InterPro" id="IPR011765">
    <property type="entry name" value="Pept_M16_N"/>
</dbReference>
<feature type="domain" description="Peptidase M16 C-terminal" evidence="11">
    <location>
        <begin position="203"/>
        <end position="388"/>
    </location>
</feature>
<keyword evidence="13" id="KW-1185">Reference proteome</keyword>
<keyword evidence="7" id="KW-0482">Metalloprotease</keyword>
<evidence type="ECO:0000256" key="4">
    <source>
        <dbReference type="ARBA" id="ARBA00022723"/>
    </source>
</evidence>
<feature type="signal peptide" evidence="9">
    <location>
        <begin position="1"/>
        <end position="18"/>
    </location>
</feature>
<evidence type="ECO:0000313" key="13">
    <source>
        <dbReference type="Proteomes" id="UP000178485"/>
    </source>
</evidence>
<keyword evidence="9" id="KW-0732">Signal</keyword>
<dbReference type="PANTHER" id="PTHR43690">
    <property type="entry name" value="NARDILYSIN"/>
    <property type="match status" value="1"/>
</dbReference>
<accession>A0A1G4G4K0</accession>
<dbReference type="Pfam" id="PF00675">
    <property type="entry name" value="Peptidase_M16"/>
    <property type="match status" value="1"/>
</dbReference>
<keyword evidence="6" id="KW-0862">Zinc</keyword>
<evidence type="ECO:0000256" key="8">
    <source>
        <dbReference type="RuleBase" id="RU004447"/>
    </source>
</evidence>
<dbReference type="STRING" id="1642646.ING2E5A_0624"/>
<sequence>MKKFLFLSLMLLGIAAMAQQNSPQPVDPNVRKGTLENGLTYYIRQNKLPENRADFYIAQKVGSMQEEDNQSGLAHFLEHMAFNGTKNFPGKNMLNYLQDNGIKFGTNINAYTSFDETVYFLTDVPTTNKNLVDSVLLVLHDWSCGILLEDEEIEKERGVIREEWRTGGGAQYRLWKKMLPVMYKDSKYANRLPIGSIDVINNFKPEEIRAYYKKWYRPDLQGIVVVGDFDIDKMEARVKELFSQIPAQENPATREYYPVPDNDAPIVSIATDPEATRTQLMVFYKHDPIPDEIKLSQAGLVLNYIKAAATSMINERFQEMIQKPDAPFTSAYAYDDDYFVAKTKDAWTVAGSSADNKIKDAVAAMIRETERVKRFGFTESEYERARTNILKQYENSFNNRDKERNSHYSQRYVNSFINNEPIPGIEYEYNMMNMIAPNIPVEAINQTVAQLIGDKNIVISVSGPEKEGLLYPTEEELIEVINRVKGEEIEAYVEEVSNEPLIAEPPTPGRITRITRDEKLGATVWTLQNGMKVILKSTDFKDDQIVMTGTSAGGYSHFAVQDPINSRMMNNVITLGGVGNFSATHLRKALAGKTASARPSVTLTTQNFNGSSSIKDFETMLQLVYLYFTAPRSDDDAFQSFLQRIETQLKNQEADPMVAFSDAVTKSIYGENPLTKRVKVEDLAKIDYKRIMEMYKELFRNPGSFVFTFVGNIDEAKVKPVIEQYLASLPGKAEKGEFVPVPMDFVKGKTDNKFQREMQNPKASVFIGASGKLERNQKNILLMSIFDQILDIVYTEKIREDEGGTYSVYTQGGISRYPKGQSTLQIIYDTDPARMENLNAIIHRELKSIAENGPRTEDFNKVKEYMVKQHNENLKENRYWMNVLNANYFYGEDNHSNYLNLLNAITADDVKNFVKEFLSQGNEAVVVMLPKE</sequence>
<comment type="cofactor">
    <cofactor evidence="1">
        <name>Zn(2+)</name>
        <dbReference type="ChEBI" id="CHEBI:29105"/>
    </cofactor>
</comment>
<evidence type="ECO:0000256" key="7">
    <source>
        <dbReference type="ARBA" id="ARBA00023049"/>
    </source>
</evidence>